<dbReference type="OrthoDB" id="7011085at2"/>
<gene>
    <name evidence="2" type="ORF">BGI27_03640</name>
    <name evidence="3" type="ORF">CGU29_02660</name>
</gene>
<reference evidence="2 5" key="1">
    <citation type="submission" date="2016-08" db="EMBL/GenBank/DDBJ databases">
        <title>Candidatus Dactylopiibacterium carminicum genome sequence.</title>
        <authorList>
            <person name="Ramirez-Puebla S.T."/>
            <person name="Ormeno-Orrillo E."/>
            <person name="Vera-Ponce De Leon A."/>
            <person name="Luis L."/>
            <person name="Sanchez-Flores A."/>
            <person name="Monica R."/>
            <person name="Martinez-Romero E."/>
        </authorList>
    </citation>
    <scope>NUCLEOTIDE SEQUENCE [LARGE SCALE GENOMIC DNA]</scope>
    <source>
        <strain evidence="2">END1</strain>
    </source>
</reference>
<dbReference type="RefSeq" id="WP_095523561.1">
    <property type="nucleotide sequence ID" value="NZ_MDUX01000008.1"/>
</dbReference>
<accession>A0A272EXI5</accession>
<dbReference type="AlphaFoldDB" id="A0A272EXI5"/>
<dbReference type="GO" id="GO:0003677">
    <property type="term" value="F:DNA binding"/>
    <property type="evidence" value="ECO:0007669"/>
    <property type="project" value="InterPro"/>
</dbReference>
<reference evidence="3 4" key="2">
    <citation type="submission" date="2017-07" db="EMBL/GenBank/DDBJ databases">
        <title>Candidatus Dactylopiibacterium carminicum, a nitrogen-fixing symbiont of the cochineal insect Dactylopius coccus and Dactylopius opuntiae (Hemiptera: Coccoidea: Dactylopiidae).</title>
        <authorList>
            <person name="Vera A."/>
        </authorList>
    </citation>
    <scope>NUCLEOTIDE SEQUENCE [LARGE SCALE GENOMIC DNA]</scope>
    <source>
        <strain evidence="3 4">NFDCM</strain>
    </source>
</reference>
<dbReference type="InterPro" id="IPR010982">
    <property type="entry name" value="Lambda_DNA-bd_dom_sf"/>
</dbReference>
<dbReference type="EMBL" id="MDUX01000008">
    <property type="protein sequence ID" value="KAF7600161.1"/>
    <property type="molecule type" value="Genomic_DNA"/>
</dbReference>
<dbReference type="SMART" id="SM00530">
    <property type="entry name" value="HTH_XRE"/>
    <property type="match status" value="1"/>
</dbReference>
<dbReference type="EMBL" id="NMRN01000004">
    <property type="protein sequence ID" value="PAS94819.1"/>
    <property type="molecule type" value="Genomic_DNA"/>
</dbReference>
<dbReference type="Pfam" id="PF13560">
    <property type="entry name" value="HTH_31"/>
    <property type="match status" value="1"/>
</dbReference>
<dbReference type="Proteomes" id="UP000216107">
    <property type="component" value="Unassembled WGS sequence"/>
</dbReference>
<dbReference type="PROSITE" id="PS50943">
    <property type="entry name" value="HTH_CROC1"/>
    <property type="match status" value="1"/>
</dbReference>
<keyword evidence="5" id="KW-1185">Reference proteome</keyword>
<dbReference type="CDD" id="cd00093">
    <property type="entry name" value="HTH_XRE"/>
    <property type="match status" value="1"/>
</dbReference>
<proteinExistence type="predicted"/>
<dbReference type="Proteomes" id="UP000623509">
    <property type="component" value="Unassembled WGS sequence"/>
</dbReference>
<dbReference type="Gene3D" id="1.10.260.40">
    <property type="entry name" value="lambda repressor-like DNA-binding domains"/>
    <property type="match status" value="1"/>
</dbReference>
<dbReference type="InterPro" id="IPR001387">
    <property type="entry name" value="Cro/C1-type_HTH"/>
</dbReference>
<evidence type="ECO:0000313" key="3">
    <source>
        <dbReference type="EMBL" id="PAS94819.1"/>
    </source>
</evidence>
<evidence type="ECO:0000313" key="2">
    <source>
        <dbReference type="EMBL" id="KAF7600161.1"/>
    </source>
</evidence>
<evidence type="ECO:0000259" key="1">
    <source>
        <dbReference type="PROSITE" id="PS50943"/>
    </source>
</evidence>
<protein>
    <submittedName>
        <fullName evidence="2 3">Transcriptional regulator</fullName>
    </submittedName>
</protein>
<evidence type="ECO:0000313" key="5">
    <source>
        <dbReference type="Proteomes" id="UP000623509"/>
    </source>
</evidence>
<comment type="caution">
    <text evidence="3">The sequence shown here is derived from an EMBL/GenBank/DDBJ whole genome shotgun (WGS) entry which is preliminary data.</text>
</comment>
<organism evidence="3 4">
    <name type="scientific">Candidatus Dactylopiibacterium carminicum</name>
    <dbReference type="NCBI Taxonomy" id="857335"/>
    <lineage>
        <taxon>Bacteria</taxon>
        <taxon>Pseudomonadati</taxon>
        <taxon>Pseudomonadota</taxon>
        <taxon>Betaproteobacteria</taxon>
        <taxon>Rhodocyclales</taxon>
        <taxon>Rhodocyclaceae</taxon>
        <taxon>Candidatus Dactylopiibacterium</taxon>
    </lineage>
</organism>
<dbReference type="SUPFAM" id="SSF47413">
    <property type="entry name" value="lambda repressor-like DNA-binding domains"/>
    <property type="match status" value="1"/>
</dbReference>
<feature type="domain" description="HTH cro/C1-type" evidence="1">
    <location>
        <begin position="8"/>
        <end position="63"/>
    </location>
</feature>
<name>A0A272EXI5_9RHOO</name>
<sequence>MSTTGERLKFERERLKLSQTAFGEACGVSKRSQINYESGERQPDAAYFDALVKADIGVDVLFVISGIRSGNVATTPTELAYLRNCRALPNAEARQAGLTGLVALRKAYGVELGQEEEK</sequence>
<evidence type="ECO:0000313" key="4">
    <source>
        <dbReference type="Proteomes" id="UP000216107"/>
    </source>
</evidence>